<dbReference type="PANTHER" id="PTHR30385:SF7">
    <property type="entry name" value="RNA POLYMERASE SIGMA FACTOR FLIA"/>
    <property type="match status" value="1"/>
</dbReference>
<dbReference type="RefSeq" id="WP_164649425.1">
    <property type="nucleotide sequence ID" value="NZ_CP047475.1"/>
</dbReference>
<evidence type="ECO:0000313" key="7">
    <source>
        <dbReference type="Proteomes" id="UP000464262"/>
    </source>
</evidence>
<evidence type="ECO:0000259" key="5">
    <source>
        <dbReference type="PROSITE" id="PS00716"/>
    </source>
</evidence>
<dbReference type="SUPFAM" id="SSF88946">
    <property type="entry name" value="Sigma2 domain of RNA polymerase sigma factors"/>
    <property type="match status" value="1"/>
</dbReference>
<dbReference type="GO" id="GO:0006352">
    <property type="term" value="P:DNA-templated transcription initiation"/>
    <property type="evidence" value="ECO:0007669"/>
    <property type="project" value="InterPro"/>
</dbReference>
<dbReference type="SUPFAM" id="SSF88659">
    <property type="entry name" value="Sigma3 and sigma4 domains of RNA polymerase sigma factors"/>
    <property type="match status" value="2"/>
</dbReference>
<keyword evidence="3" id="KW-0238">DNA-binding</keyword>
<accession>A0A7Z2T5G5</accession>
<dbReference type="InterPro" id="IPR013325">
    <property type="entry name" value="RNA_pol_sigma_r2"/>
</dbReference>
<dbReference type="PRINTS" id="PR00046">
    <property type="entry name" value="SIGMA70FCT"/>
</dbReference>
<name>A0A7Z2T5G5_9VIBR</name>
<reference evidence="6 7" key="1">
    <citation type="submission" date="2020-01" db="EMBL/GenBank/DDBJ databases">
        <title>Whole genome and functional gene identification of agarase of Vibrio HN897.</title>
        <authorList>
            <person name="Liu Y."/>
            <person name="Zhao Z."/>
        </authorList>
    </citation>
    <scope>NUCLEOTIDE SEQUENCE [LARGE SCALE GENOMIC DNA]</scope>
    <source>
        <strain evidence="6 7">HN897</strain>
    </source>
</reference>
<dbReference type="InterPro" id="IPR014284">
    <property type="entry name" value="RNA_pol_sigma-70_dom"/>
</dbReference>
<dbReference type="InterPro" id="IPR000943">
    <property type="entry name" value="RNA_pol_sigma70"/>
</dbReference>
<dbReference type="KEGG" id="vas:GT360_13935"/>
<keyword evidence="4" id="KW-0804">Transcription</keyword>
<dbReference type="InterPro" id="IPR012845">
    <property type="entry name" value="RNA_pol_sigma_FliA_WhiG"/>
</dbReference>
<keyword evidence="7" id="KW-1185">Reference proteome</keyword>
<organism evidence="6 7">
    <name type="scientific">Vibrio astriarenae</name>
    <dbReference type="NCBI Taxonomy" id="1481923"/>
    <lineage>
        <taxon>Bacteria</taxon>
        <taxon>Pseudomonadati</taxon>
        <taxon>Pseudomonadota</taxon>
        <taxon>Gammaproteobacteria</taxon>
        <taxon>Vibrionales</taxon>
        <taxon>Vibrionaceae</taxon>
        <taxon>Vibrio</taxon>
    </lineage>
</organism>
<dbReference type="GO" id="GO:0016987">
    <property type="term" value="F:sigma factor activity"/>
    <property type="evidence" value="ECO:0007669"/>
    <property type="project" value="UniProtKB-KW"/>
</dbReference>
<keyword evidence="2" id="KW-0731">Sigma factor</keyword>
<dbReference type="PROSITE" id="PS00716">
    <property type="entry name" value="SIGMA70_2"/>
    <property type="match status" value="1"/>
</dbReference>
<proteinExistence type="predicted"/>
<dbReference type="NCBIfam" id="TIGR02937">
    <property type="entry name" value="sigma70-ECF"/>
    <property type="match status" value="1"/>
</dbReference>
<dbReference type="NCBIfam" id="TIGR02479">
    <property type="entry name" value="FliA_WhiG"/>
    <property type="match status" value="1"/>
</dbReference>
<evidence type="ECO:0000256" key="1">
    <source>
        <dbReference type="ARBA" id="ARBA00023015"/>
    </source>
</evidence>
<evidence type="ECO:0000256" key="2">
    <source>
        <dbReference type="ARBA" id="ARBA00023082"/>
    </source>
</evidence>
<dbReference type="AlphaFoldDB" id="A0A7Z2T5G5"/>
<sequence length="243" mass="27875">MLDAQVSLPDEYVDAQPQSSAVNEGEILRQYLPLVKRIVNQLRPHCTATVGIDDMEQLGLMGLLEASRRYGEMDENFPIFASRRIRGSILDELRRRDWRPRQLRQQAHDLMNKVKLLTKKLAREPSEQEILSELGITSDEYHRTLAVSQAEELQSLDTLIQESGEAYSPEVEDEGTQQMIDHNMIVFALGKLPEREQVILSLYYLKELSLKEIAMVVGLTEARVCQLHKSAVKNLQVMIKQQF</sequence>
<dbReference type="EMBL" id="CP047475">
    <property type="protein sequence ID" value="QIA64522.1"/>
    <property type="molecule type" value="Genomic_DNA"/>
</dbReference>
<dbReference type="GO" id="GO:0003677">
    <property type="term" value="F:DNA binding"/>
    <property type="evidence" value="ECO:0007669"/>
    <property type="project" value="UniProtKB-KW"/>
</dbReference>
<dbReference type="InterPro" id="IPR007630">
    <property type="entry name" value="RNA_pol_sigma70_r4"/>
</dbReference>
<evidence type="ECO:0000256" key="4">
    <source>
        <dbReference type="ARBA" id="ARBA00023163"/>
    </source>
</evidence>
<gene>
    <name evidence="6" type="ORF">GT360_13935</name>
</gene>
<evidence type="ECO:0000256" key="3">
    <source>
        <dbReference type="ARBA" id="ARBA00023125"/>
    </source>
</evidence>
<dbReference type="CDD" id="cd06171">
    <property type="entry name" value="Sigma70_r4"/>
    <property type="match status" value="1"/>
</dbReference>
<dbReference type="NCBIfam" id="NF005413">
    <property type="entry name" value="PRK06986.1"/>
    <property type="match status" value="1"/>
</dbReference>
<dbReference type="Gene3D" id="1.10.1740.10">
    <property type="match status" value="1"/>
</dbReference>
<dbReference type="Gene3D" id="1.20.140.160">
    <property type="match status" value="1"/>
</dbReference>
<dbReference type="GO" id="GO:0003899">
    <property type="term" value="F:DNA-directed RNA polymerase activity"/>
    <property type="evidence" value="ECO:0007669"/>
    <property type="project" value="InterPro"/>
</dbReference>
<dbReference type="Proteomes" id="UP000464262">
    <property type="component" value="Chromosome 1"/>
</dbReference>
<keyword evidence="1" id="KW-0805">Transcription regulation</keyword>
<protein>
    <submittedName>
        <fullName evidence="6">FliA/WhiG family RNA polymerase sigma factor</fullName>
    </submittedName>
</protein>
<dbReference type="InterPro" id="IPR007627">
    <property type="entry name" value="RNA_pol_sigma70_r2"/>
</dbReference>
<dbReference type="Pfam" id="PF04545">
    <property type="entry name" value="Sigma70_r4"/>
    <property type="match status" value="1"/>
</dbReference>
<feature type="domain" description="RNA polymerase sigma-70" evidence="5">
    <location>
        <begin position="209"/>
        <end position="235"/>
    </location>
</feature>
<dbReference type="InterPro" id="IPR013324">
    <property type="entry name" value="RNA_pol_sigma_r3/r4-like"/>
</dbReference>
<dbReference type="PANTHER" id="PTHR30385">
    <property type="entry name" value="SIGMA FACTOR F FLAGELLAR"/>
    <property type="match status" value="1"/>
</dbReference>
<dbReference type="Pfam" id="PF04542">
    <property type="entry name" value="Sigma70_r2"/>
    <property type="match status" value="1"/>
</dbReference>
<evidence type="ECO:0000313" key="6">
    <source>
        <dbReference type="EMBL" id="QIA64522.1"/>
    </source>
</evidence>